<feature type="compositionally biased region" description="Basic and acidic residues" evidence="13">
    <location>
        <begin position="632"/>
        <end position="649"/>
    </location>
</feature>
<dbReference type="Pfam" id="PF00225">
    <property type="entry name" value="Kinesin"/>
    <property type="match status" value="1"/>
</dbReference>
<name>A0A5J9U931_9POAL</name>
<keyword evidence="14" id="KW-1133">Transmembrane helix</keyword>
<feature type="transmembrane region" description="Helical" evidence="14">
    <location>
        <begin position="681"/>
        <end position="699"/>
    </location>
</feature>
<dbReference type="PRINTS" id="PR00380">
    <property type="entry name" value="KINESINHEAVY"/>
</dbReference>
<evidence type="ECO:0000256" key="14">
    <source>
        <dbReference type="SAM" id="Phobius"/>
    </source>
</evidence>
<keyword evidence="2" id="KW-0328">Glycosyltransferase</keyword>
<dbReference type="InterPro" id="IPR019378">
    <property type="entry name" value="GDP-Fuc_O-FucTrfase"/>
</dbReference>
<dbReference type="PANTHER" id="PTHR31288:SF25">
    <property type="entry name" value="O-FUCOSYLTRANSFERASE FAMILY PROTEIN"/>
    <property type="match status" value="1"/>
</dbReference>
<dbReference type="InterPro" id="IPR024709">
    <property type="entry name" value="FucosylTrfase_pln"/>
</dbReference>
<dbReference type="SUPFAM" id="SSF52540">
    <property type="entry name" value="P-loop containing nucleoside triphosphate hydrolases"/>
    <property type="match status" value="1"/>
</dbReference>
<evidence type="ECO:0000313" key="16">
    <source>
        <dbReference type="EMBL" id="TVU19690.1"/>
    </source>
</evidence>
<dbReference type="AlphaFoldDB" id="A0A5J9U931"/>
<evidence type="ECO:0000256" key="1">
    <source>
        <dbReference type="ARBA" id="ARBA00007737"/>
    </source>
</evidence>
<keyword evidence="17" id="KW-1185">Reference proteome</keyword>
<evidence type="ECO:0000256" key="13">
    <source>
        <dbReference type="SAM" id="MobiDB-lite"/>
    </source>
</evidence>
<dbReference type="InterPro" id="IPR001752">
    <property type="entry name" value="Kinesin_motor_dom"/>
</dbReference>
<feature type="domain" description="Kinesin motor" evidence="15">
    <location>
        <begin position="15"/>
        <end position="328"/>
    </location>
</feature>
<evidence type="ECO:0000256" key="6">
    <source>
        <dbReference type="ARBA" id="ARBA00022840"/>
    </source>
</evidence>
<evidence type="ECO:0000256" key="8">
    <source>
        <dbReference type="ARBA" id="ARBA00023253"/>
    </source>
</evidence>
<evidence type="ECO:0000256" key="10">
    <source>
        <dbReference type="ARBA" id="ARBA00030350"/>
    </source>
</evidence>
<keyword evidence="14" id="KW-0472">Membrane</keyword>
<keyword evidence="14" id="KW-0812">Transmembrane</keyword>
<proteinExistence type="inferred from homology"/>
<feature type="compositionally biased region" description="Basic and acidic residues" evidence="13">
    <location>
        <begin position="444"/>
        <end position="455"/>
    </location>
</feature>
<dbReference type="EMBL" id="RWGY01000029">
    <property type="protein sequence ID" value="TVU19690.1"/>
    <property type="molecule type" value="Genomic_DNA"/>
</dbReference>
<comment type="similarity">
    <text evidence="11">Belongs to the TRAFAC class myosin-kinesin ATPase superfamily. Kinesin family. KIN-10 subfamily.</text>
</comment>
<evidence type="ECO:0000259" key="15">
    <source>
        <dbReference type="PROSITE" id="PS50067"/>
    </source>
</evidence>
<dbReference type="GO" id="GO:0016757">
    <property type="term" value="F:glycosyltransferase activity"/>
    <property type="evidence" value="ECO:0007669"/>
    <property type="project" value="UniProtKB-KW"/>
</dbReference>
<dbReference type="GO" id="GO:0006004">
    <property type="term" value="P:fucose metabolic process"/>
    <property type="evidence" value="ECO:0007669"/>
    <property type="project" value="UniProtKB-KW"/>
</dbReference>
<evidence type="ECO:0000256" key="2">
    <source>
        <dbReference type="ARBA" id="ARBA00022676"/>
    </source>
</evidence>
<dbReference type="Pfam" id="PF10250">
    <property type="entry name" value="O-FucT"/>
    <property type="match status" value="1"/>
</dbReference>
<feature type="binding site" evidence="12">
    <location>
        <begin position="103"/>
        <end position="110"/>
    </location>
    <ligand>
        <name>ATP</name>
        <dbReference type="ChEBI" id="CHEBI:30616"/>
    </ligand>
</feature>
<dbReference type="InterPro" id="IPR027417">
    <property type="entry name" value="P-loop_NTPase"/>
</dbReference>
<comment type="similarity">
    <text evidence="1">Belongs to the glycosyltransferase GT106 family.</text>
</comment>
<dbReference type="GO" id="GO:0003777">
    <property type="term" value="F:microtubule motor activity"/>
    <property type="evidence" value="ECO:0007669"/>
    <property type="project" value="InterPro"/>
</dbReference>
<dbReference type="SUPFAM" id="SSF47781">
    <property type="entry name" value="RuvA domain 2-like"/>
    <property type="match status" value="1"/>
</dbReference>
<dbReference type="GO" id="GO:0005874">
    <property type="term" value="C:microtubule"/>
    <property type="evidence" value="ECO:0007669"/>
    <property type="project" value="UniProtKB-KW"/>
</dbReference>
<evidence type="ECO:0000256" key="3">
    <source>
        <dbReference type="ARBA" id="ARBA00022679"/>
    </source>
</evidence>
<dbReference type="Proteomes" id="UP000324897">
    <property type="component" value="Chromosome 7"/>
</dbReference>
<dbReference type="InterPro" id="IPR036961">
    <property type="entry name" value="Kinesin_motor_dom_sf"/>
</dbReference>
<keyword evidence="3" id="KW-0808">Transferase</keyword>
<keyword evidence="6 12" id="KW-0067">ATP-binding</keyword>
<feature type="region of interest" description="Disordered" evidence="13">
    <location>
        <begin position="625"/>
        <end position="649"/>
    </location>
</feature>
<dbReference type="GO" id="GO:0005524">
    <property type="term" value="F:ATP binding"/>
    <property type="evidence" value="ECO:0007669"/>
    <property type="project" value="UniProtKB-UniRule"/>
</dbReference>
<sequence>RESPSAMATSSSAQPVRVVLRVRPFLPSEAASAATPCVSLVDGYPGGEVTVQLKDQYTSRSEHYNLDAFFGEENCVSEIFDREVSAVIPGIFEGVNATVFAYGATGSGKTYTMQGTEDSPGLIPLAVSTVLARCTGTWCSVEISYYEVYMERCYDLLEPKAKEIMALDDKDGNMQLKGLCWVPVRSMEEFQELYSIGVQRRKVAHTGLNDVSSRSHAVLSLRVSADVVKGKLNLIDLAGSEDNRRTFNEGIRLQESSKINQSLFALSNVISALNKNKSRIPYRESKLTRILQDSLGGSSCALMIACLNPAEYQEAVNTVSLAARSRHIGNHMSSASKPETPKVKVDMEAKLRAWLESKGKTKSMQRMNGLFSPTASKTPSSMSHMKQPASTRVSCRAKAMDHDGVKIKKILFDPSVRVPDENLPRASAQDDLYVNKAVLPSVTPRKEEKKSETSLRRALSPISSNVKQQKSDTGDCPNLLEPETPIEKCNMVDKIPAATPLDKLNALGSTLKDTFIHQFLDVLNHANKEELQQLKGIGARRAEYILELREDSPRPFKSLEDLENIGLSSKQLNNYVGDVLLLYMEQEGPDAGPGVQPPGELRRGVGRAVPATAAAAAAAVVPRAGRRRRRRAADAREGGRGEGHPGEHVRCGGGGAGGCRVARRGGEGARAVLAALLRRQAVFLFAPLLYVAAMLLYMGSLPLDVVPRIIARQAPGSVYRSPQLYARLRADMDADNSTDALATVWRHTSKGGTWRACINNGTKGLPESNGYIYVEANGGLNQQRTSICNAVAIAGFLNATLIIPNFHFHSIWRDPSKFSDIYDEEHFVQRLQNDVRVVDKVPDFIMERFGHNLSNVFNFKIKAWARIQYYKDVVLPKLVEERFIRISPFANRLSFDAPTVVQRLRCLANFEALKFSKPITSLSETLVSRMKEKSVESNGKYISVHLRFEEDMVAFSCCVYDGGDEEKKEMDAAREIGWRGKFTKRGRVIRPGVIRMSGKCPLTPLEVGLMLRGMGFSNKTAIFLASGKIYRAEKYMAPLLEMFPLLQTKETLASEEDLAPFKNFSSRMAAIDYSVCAQSEAFVTTQGGNFPHFLMGHRRYLYGGHSKTIKPDKRRLAVLFDNPRIGWKSLKRHLLNMRVHSDIKGIEMKRPNESIYTFPCPDCMCRLNRTEHSKPRHSR</sequence>
<dbReference type="FunFam" id="3.40.850.10:FF:000087">
    <property type="entry name" value="Kinesin-like protein"/>
    <property type="match status" value="1"/>
</dbReference>
<feature type="region of interest" description="Disordered" evidence="13">
    <location>
        <begin position="443"/>
        <end position="477"/>
    </location>
</feature>
<dbReference type="Gene3D" id="3.40.850.10">
    <property type="entry name" value="Kinesin motor domain"/>
    <property type="match status" value="1"/>
</dbReference>
<dbReference type="SMART" id="SM00129">
    <property type="entry name" value="KISc"/>
    <property type="match status" value="1"/>
</dbReference>
<feature type="non-terminal residue" evidence="16">
    <location>
        <position position="1"/>
    </location>
</feature>
<keyword evidence="4" id="KW-0493">Microtubule</keyword>
<evidence type="ECO:0000256" key="5">
    <source>
        <dbReference type="ARBA" id="ARBA00022741"/>
    </source>
</evidence>
<dbReference type="FunFam" id="1.10.150.280:FF:000003">
    <property type="entry name" value="Kinesin-like protein KIN-10C"/>
    <property type="match status" value="1"/>
</dbReference>
<dbReference type="GO" id="GO:0007018">
    <property type="term" value="P:microtubule-based movement"/>
    <property type="evidence" value="ECO:0007669"/>
    <property type="project" value="InterPro"/>
</dbReference>
<dbReference type="Gene3D" id="1.10.150.280">
    <property type="entry name" value="AF1531-like domain"/>
    <property type="match status" value="1"/>
</dbReference>
<evidence type="ECO:0000313" key="17">
    <source>
        <dbReference type="Proteomes" id="UP000324897"/>
    </source>
</evidence>
<dbReference type="PANTHER" id="PTHR31288">
    <property type="entry name" value="O-FUCOSYLTRANSFERASE FAMILY PROTEIN"/>
    <property type="match status" value="1"/>
</dbReference>
<evidence type="ECO:0000256" key="12">
    <source>
        <dbReference type="PROSITE-ProRule" id="PRU00283"/>
    </source>
</evidence>
<keyword evidence="8" id="KW-0294">Fucose metabolism</keyword>
<dbReference type="Pfam" id="PF12836">
    <property type="entry name" value="HHH_3"/>
    <property type="match status" value="1"/>
</dbReference>
<evidence type="ECO:0000256" key="7">
    <source>
        <dbReference type="ARBA" id="ARBA00023175"/>
    </source>
</evidence>
<evidence type="ECO:0000256" key="11">
    <source>
        <dbReference type="ARBA" id="ARBA00061615"/>
    </source>
</evidence>
<dbReference type="InterPro" id="IPR010994">
    <property type="entry name" value="RuvA_2-like"/>
</dbReference>
<dbReference type="InterPro" id="IPR019821">
    <property type="entry name" value="Kinesin_motor_CS"/>
</dbReference>
<dbReference type="Gramene" id="TVU19690">
    <property type="protein sequence ID" value="TVU19690"/>
    <property type="gene ID" value="EJB05_35856"/>
</dbReference>
<evidence type="ECO:0000256" key="4">
    <source>
        <dbReference type="ARBA" id="ARBA00022701"/>
    </source>
</evidence>
<comment type="caution">
    <text evidence="16">The sequence shown here is derived from an EMBL/GenBank/DDBJ whole genome shotgun (WGS) entry which is preliminary data.</text>
</comment>
<dbReference type="PROSITE" id="PS00411">
    <property type="entry name" value="KINESIN_MOTOR_1"/>
    <property type="match status" value="1"/>
</dbReference>
<keyword evidence="9" id="KW-0119">Carbohydrate metabolism</keyword>
<protein>
    <recommendedName>
        <fullName evidence="10">O-fucosyltransferase family protein</fullName>
    </recommendedName>
</protein>
<gene>
    <name evidence="16" type="ORF">EJB05_35856</name>
</gene>
<keyword evidence="7 12" id="KW-0505">Motor protein</keyword>
<keyword evidence="5 12" id="KW-0547">Nucleotide-binding</keyword>
<dbReference type="CDD" id="cd11299">
    <property type="entry name" value="O-FucT_plant"/>
    <property type="match status" value="1"/>
</dbReference>
<organism evidence="16 17">
    <name type="scientific">Eragrostis curvula</name>
    <name type="common">weeping love grass</name>
    <dbReference type="NCBI Taxonomy" id="38414"/>
    <lineage>
        <taxon>Eukaryota</taxon>
        <taxon>Viridiplantae</taxon>
        <taxon>Streptophyta</taxon>
        <taxon>Embryophyta</taxon>
        <taxon>Tracheophyta</taxon>
        <taxon>Spermatophyta</taxon>
        <taxon>Magnoliopsida</taxon>
        <taxon>Liliopsida</taxon>
        <taxon>Poales</taxon>
        <taxon>Poaceae</taxon>
        <taxon>PACMAD clade</taxon>
        <taxon>Chloridoideae</taxon>
        <taxon>Eragrostideae</taxon>
        <taxon>Eragrostidinae</taxon>
        <taxon>Eragrostis</taxon>
    </lineage>
</organism>
<dbReference type="OrthoDB" id="3176171at2759"/>
<accession>A0A5J9U931</accession>
<reference evidence="16 17" key="1">
    <citation type="journal article" date="2019" name="Sci. Rep.">
        <title>A high-quality genome of Eragrostis curvula grass provides insights into Poaceae evolution and supports new strategies to enhance forage quality.</title>
        <authorList>
            <person name="Carballo J."/>
            <person name="Santos B.A.C.M."/>
            <person name="Zappacosta D."/>
            <person name="Garbus I."/>
            <person name="Selva J.P."/>
            <person name="Gallo C.A."/>
            <person name="Diaz A."/>
            <person name="Albertini E."/>
            <person name="Caccamo M."/>
            <person name="Echenique V."/>
        </authorList>
    </citation>
    <scope>NUCLEOTIDE SEQUENCE [LARGE SCALE GENOMIC DNA]</scope>
    <source>
        <strain evidence="17">cv. Victoria</strain>
        <tissue evidence="16">Leaf</tissue>
    </source>
</reference>
<dbReference type="GO" id="GO:0008017">
    <property type="term" value="F:microtubule binding"/>
    <property type="evidence" value="ECO:0007669"/>
    <property type="project" value="InterPro"/>
</dbReference>
<dbReference type="PROSITE" id="PS50067">
    <property type="entry name" value="KINESIN_MOTOR_2"/>
    <property type="match status" value="1"/>
</dbReference>
<evidence type="ECO:0000256" key="9">
    <source>
        <dbReference type="ARBA" id="ARBA00023277"/>
    </source>
</evidence>